<dbReference type="GeneTree" id="ENSGT00840000130537"/>
<protein>
    <recommendedName>
        <fullName evidence="5">L1 transposable element RRM domain-containing protein</fullName>
    </recommendedName>
</protein>
<feature type="region of interest" description="Disordered" evidence="2">
    <location>
        <begin position="1"/>
        <end position="37"/>
    </location>
</feature>
<reference evidence="4" key="1">
    <citation type="submission" date="2011-08" db="EMBL/GenBank/DDBJ databases">
        <title>The draft genome of Latimeria chalumnae.</title>
        <authorList>
            <person name="Di Palma F."/>
            <person name="Alfoldi J."/>
            <person name="Johnson J."/>
            <person name="Berlin A."/>
            <person name="Gnerre S."/>
            <person name="Jaffe D."/>
            <person name="MacCallum I."/>
            <person name="Young S."/>
            <person name="Walker B.J."/>
            <person name="Lander E."/>
            <person name="Lindblad-Toh K."/>
        </authorList>
    </citation>
    <scope>NUCLEOTIDE SEQUENCE [LARGE SCALE GENOMIC DNA]</scope>
    <source>
        <strain evidence="4">Wild caught</strain>
    </source>
</reference>
<evidence type="ECO:0000313" key="4">
    <source>
        <dbReference type="Proteomes" id="UP000008672"/>
    </source>
</evidence>
<dbReference type="Ensembl" id="ENSLACT00000018669.1">
    <property type="protein sequence ID" value="ENSLACP00000018536.1"/>
    <property type="gene ID" value="ENSLACG00000016319.1"/>
</dbReference>
<accession>H3B9G5</accession>
<keyword evidence="1" id="KW-0175">Coiled coil</keyword>
<evidence type="ECO:0000256" key="1">
    <source>
        <dbReference type="SAM" id="Coils"/>
    </source>
</evidence>
<dbReference type="InParanoid" id="H3B9G5"/>
<evidence type="ECO:0008006" key="5">
    <source>
        <dbReference type="Google" id="ProtNLM"/>
    </source>
</evidence>
<dbReference type="Gene3D" id="3.30.70.1820">
    <property type="entry name" value="L1 transposable element, RRM domain"/>
    <property type="match status" value="1"/>
</dbReference>
<feature type="compositionally biased region" description="Low complexity" evidence="2">
    <location>
        <begin position="26"/>
        <end position="37"/>
    </location>
</feature>
<dbReference type="HOGENOM" id="CLU_062834_2_0_1"/>
<feature type="coiled-coil region" evidence="1">
    <location>
        <begin position="68"/>
        <end position="102"/>
    </location>
</feature>
<proteinExistence type="predicted"/>
<dbReference type="OMA" id="YRISFRY"/>
<dbReference type="InterPro" id="IPR004244">
    <property type="entry name" value="Transposase_22"/>
</dbReference>
<dbReference type="STRING" id="7897.ENSLACP00000018536"/>
<evidence type="ECO:0000313" key="3">
    <source>
        <dbReference type="Ensembl" id="ENSLACP00000018536.1"/>
    </source>
</evidence>
<dbReference type="EMBL" id="AFYH01007909">
    <property type="status" value="NOT_ANNOTATED_CDS"/>
    <property type="molecule type" value="Genomic_DNA"/>
</dbReference>
<dbReference type="AlphaFoldDB" id="H3B9G5"/>
<name>H3B9G5_LATCH</name>
<reference evidence="3" key="2">
    <citation type="submission" date="2025-08" db="UniProtKB">
        <authorList>
            <consortium name="Ensembl"/>
        </authorList>
    </citation>
    <scope>IDENTIFICATION</scope>
</reference>
<reference evidence="3" key="3">
    <citation type="submission" date="2025-09" db="UniProtKB">
        <authorList>
            <consortium name="Ensembl"/>
        </authorList>
    </citation>
    <scope>IDENTIFICATION</scope>
</reference>
<sequence>ALYMKTMGKAEKRTPSPEQSSKKQKTAPLTPLAATAGSSASTISDVLKEIGELKSNLQRPIASRAKDMSAIKQDIVDMKQDIKEIRSRLSEAEHRISEVEDALTTTLLKAKDMMWKKLIDLEGQSRSNLRIFGIKEGIEQGKRDMVPLIQEMIKEIMPAGDTQRMELKRAHIHKPAAGQRPRVVIVRFLHFREKEEVLNFARNIKKVQWRDMDIEIYPDLPREVVEERRRFADVRRICREKNYRISFRYPA</sequence>
<keyword evidence="4" id="KW-1185">Reference proteome</keyword>
<organism evidence="3 4">
    <name type="scientific">Latimeria chalumnae</name>
    <name type="common">Coelacanth</name>
    <dbReference type="NCBI Taxonomy" id="7897"/>
    <lineage>
        <taxon>Eukaryota</taxon>
        <taxon>Metazoa</taxon>
        <taxon>Chordata</taxon>
        <taxon>Craniata</taxon>
        <taxon>Vertebrata</taxon>
        <taxon>Euteleostomi</taxon>
        <taxon>Coelacanthiformes</taxon>
        <taxon>Coelacanthidae</taxon>
        <taxon>Latimeria</taxon>
    </lineage>
</organism>
<dbReference type="Proteomes" id="UP000008672">
    <property type="component" value="Unassembled WGS sequence"/>
</dbReference>
<evidence type="ECO:0000256" key="2">
    <source>
        <dbReference type="SAM" id="MobiDB-lite"/>
    </source>
</evidence>
<dbReference type="PANTHER" id="PTHR11505">
    <property type="entry name" value="L1 TRANSPOSABLE ELEMENT-RELATED"/>
    <property type="match status" value="1"/>
</dbReference>